<dbReference type="Gene3D" id="3.40.50.300">
    <property type="entry name" value="P-loop containing nucleotide triphosphate hydrolases"/>
    <property type="match status" value="1"/>
</dbReference>
<evidence type="ECO:0000256" key="11">
    <source>
        <dbReference type="HAMAP-Rule" id="MF_00165"/>
    </source>
</evidence>
<dbReference type="InterPro" id="IPR018094">
    <property type="entry name" value="Thymidylate_kinase"/>
</dbReference>
<dbReference type="InterPro" id="IPR027417">
    <property type="entry name" value="P-loop_NTPase"/>
</dbReference>
<keyword evidence="7 11" id="KW-0418">Kinase</keyword>
<protein>
    <recommendedName>
        <fullName evidence="3 11">Thymidylate kinase</fullName>
        <ecNumber evidence="2 11">2.7.4.9</ecNumber>
    </recommendedName>
    <alternativeName>
        <fullName evidence="11">dTMP kinase</fullName>
    </alternativeName>
</protein>
<evidence type="ECO:0000256" key="8">
    <source>
        <dbReference type="ARBA" id="ARBA00022840"/>
    </source>
</evidence>
<keyword evidence="15" id="KW-1185">Reference proteome</keyword>
<reference evidence="14 15" key="1">
    <citation type="submission" date="2017-11" db="EMBL/GenBank/DDBJ databases">
        <title>Genomic Encyclopedia of Archaeal and Bacterial Type Strains, Phase II (KMG-II): From Individual Species to Whole Genera.</title>
        <authorList>
            <person name="Goeker M."/>
        </authorList>
    </citation>
    <scope>NUCLEOTIDE SEQUENCE [LARGE SCALE GENOMIC DNA]</scope>
    <source>
        <strain evidence="14 15">DSM 22413</strain>
    </source>
</reference>
<evidence type="ECO:0000256" key="3">
    <source>
        <dbReference type="ARBA" id="ARBA00017144"/>
    </source>
</evidence>
<evidence type="ECO:0000256" key="10">
    <source>
        <dbReference type="ARBA" id="ARBA00057735"/>
    </source>
</evidence>
<keyword evidence="8 11" id="KW-0067">ATP-binding</keyword>
<organism evidence="14 15">
    <name type="scientific">Luteimicrobium subarcticum</name>
    <dbReference type="NCBI Taxonomy" id="620910"/>
    <lineage>
        <taxon>Bacteria</taxon>
        <taxon>Bacillati</taxon>
        <taxon>Actinomycetota</taxon>
        <taxon>Actinomycetes</taxon>
        <taxon>Micrococcales</taxon>
        <taxon>Luteimicrobium</taxon>
    </lineage>
</organism>
<sequence>MTPGPTDPAARVSGVTSTAPSDTPLDPPRGVFVSFEGGDGVGKSTQARLLGAWLGDVLGREVVLTREPGGTDLGRVLRDAVLHGDHVAPRAEALLYAADRAHHVATLVRPALERGAVVITDRYLDSSVAYQGAGRELAADEVERLSLWATSGLLPDVTVLLDLDPAVASERLGRRPGQTLDRLESAGDAFAQRAREAFLARAAAEPERWVVVDASATVEDVQSQVRVDVAARLGLGALDAHGSGAAGGDVR</sequence>
<evidence type="ECO:0000313" key="14">
    <source>
        <dbReference type="EMBL" id="PJI93905.1"/>
    </source>
</evidence>
<dbReference type="FunFam" id="3.40.50.300:FF:000225">
    <property type="entry name" value="Thymidylate kinase"/>
    <property type="match status" value="1"/>
</dbReference>
<dbReference type="PANTHER" id="PTHR10344">
    <property type="entry name" value="THYMIDYLATE KINASE"/>
    <property type="match status" value="1"/>
</dbReference>
<evidence type="ECO:0000256" key="9">
    <source>
        <dbReference type="ARBA" id="ARBA00048743"/>
    </source>
</evidence>
<evidence type="ECO:0000256" key="4">
    <source>
        <dbReference type="ARBA" id="ARBA00022679"/>
    </source>
</evidence>
<evidence type="ECO:0000256" key="7">
    <source>
        <dbReference type="ARBA" id="ARBA00022777"/>
    </source>
</evidence>
<feature type="binding site" evidence="11">
    <location>
        <begin position="37"/>
        <end position="44"/>
    </location>
    <ligand>
        <name>ATP</name>
        <dbReference type="ChEBI" id="CHEBI:30616"/>
    </ligand>
</feature>
<gene>
    <name evidence="11" type="primary">tmk</name>
    <name evidence="14" type="ORF">CLV34_1385</name>
</gene>
<dbReference type="EMBL" id="PGTZ01000007">
    <property type="protein sequence ID" value="PJI93905.1"/>
    <property type="molecule type" value="Genomic_DNA"/>
</dbReference>
<evidence type="ECO:0000256" key="12">
    <source>
        <dbReference type="SAM" id="MobiDB-lite"/>
    </source>
</evidence>
<dbReference type="HAMAP" id="MF_00165">
    <property type="entry name" value="Thymidylate_kinase"/>
    <property type="match status" value="1"/>
</dbReference>
<dbReference type="EC" id="2.7.4.9" evidence="2 11"/>
<name>A0A2M8WSI1_9MICO</name>
<accession>A0A2M8WSI1</accession>
<dbReference type="GO" id="GO:0006233">
    <property type="term" value="P:dTDP biosynthetic process"/>
    <property type="evidence" value="ECO:0007669"/>
    <property type="project" value="InterPro"/>
</dbReference>
<dbReference type="GO" id="GO:0005524">
    <property type="term" value="F:ATP binding"/>
    <property type="evidence" value="ECO:0007669"/>
    <property type="project" value="UniProtKB-UniRule"/>
</dbReference>
<proteinExistence type="inferred from homology"/>
<evidence type="ECO:0000259" key="13">
    <source>
        <dbReference type="Pfam" id="PF02223"/>
    </source>
</evidence>
<feature type="domain" description="Thymidylate kinase-like" evidence="13">
    <location>
        <begin position="35"/>
        <end position="225"/>
    </location>
</feature>
<comment type="caution">
    <text evidence="14">The sequence shown here is derived from an EMBL/GenBank/DDBJ whole genome shotgun (WGS) entry which is preliminary data.</text>
</comment>
<dbReference type="GO" id="GO:0004798">
    <property type="term" value="F:dTMP kinase activity"/>
    <property type="evidence" value="ECO:0007669"/>
    <property type="project" value="UniProtKB-UniRule"/>
</dbReference>
<dbReference type="Proteomes" id="UP000231586">
    <property type="component" value="Unassembled WGS sequence"/>
</dbReference>
<dbReference type="PANTHER" id="PTHR10344:SF4">
    <property type="entry name" value="UMP-CMP KINASE 2, MITOCHONDRIAL"/>
    <property type="match status" value="1"/>
</dbReference>
<keyword evidence="5 11" id="KW-0545">Nucleotide biosynthesis</keyword>
<evidence type="ECO:0000256" key="2">
    <source>
        <dbReference type="ARBA" id="ARBA00012980"/>
    </source>
</evidence>
<dbReference type="GO" id="GO:0006235">
    <property type="term" value="P:dTTP biosynthetic process"/>
    <property type="evidence" value="ECO:0007669"/>
    <property type="project" value="UniProtKB-UniRule"/>
</dbReference>
<dbReference type="SUPFAM" id="SSF52540">
    <property type="entry name" value="P-loop containing nucleoside triphosphate hydrolases"/>
    <property type="match status" value="1"/>
</dbReference>
<comment type="similarity">
    <text evidence="1 11">Belongs to the thymidylate kinase family.</text>
</comment>
<dbReference type="GO" id="GO:0005829">
    <property type="term" value="C:cytosol"/>
    <property type="evidence" value="ECO:0007669"/>
    <property type="project" value="TreeGrafter"/>
</dbReference>
<evidence type="ECO:0000313" key="15">
    <source>
        <dbReference type="Proteomes" id="UP000231586"/>
    </source>
</evidence>
<dbReference type="NCBIfam" id="TIGR00041">
    <property type="entry name" value="DTMP_kinase"/>
    <property type="match status" value="1"/>
</dbReference>
<feature type="region of interest" description="Disordered" evidence="12">
    <location>
        <begin position="1"/>
        <end position="30"/>
    </location>
</feature>
<keyword evidence="4 11" id="KW-0808">Transferase</keyword>
<dbReference type="InterPro" id="IPR039430">
    <property type="entry name" value="Thymidylate_kin-like_dom"/>
</dbReference>
<dbReference type="CDD" id="cd01672">
    <property type="entry name" value="TMPK"/>
    <property type="match status" value="1"/>
</dbReference>
<dbReference type="InterPro" id="IPR018095">
    <property type="entry name" value="Thymidylate_kin_CS"/>
</dbReference>
<dbReference type="Pfam" id="PF02223">
    <property type="entry name" value="Thymidylate_kin"/>
    <property type="match status" value="1"/>
</dbReference>
<keyword evidence="6 11" id="KW-0547">Nucleotide-binding</keyword>
<dbReference type="AlphaFoldDB" id="A0A2M8WSI1"/>
<dbReference type="GO" id="GO:0006227">
    <property type="term" value="P:dUDP biosynthetic process"/>
    <property type="evidence" value="ECO:0007669"/>
    <property type="project" value="TreeGrafter"/>
</dbReference>
<comment type="function">
    <text evidence="10 11">Phosphorylation of dTMP to form dTDP in both de novo and salvage pathways of dTTP synthesis.</text>
</comment>
<evidence type="ECO:0000256" key="1">
    <source>
        <dbReference type="ARBA" id="ARBA00009776"/>
    </source>
</evidence>
<dbReference type="PROSITE" id="PS01331">
    <property type="entry name" value="THYMIDYLATE_KINASE"/>
    <property type="match status" value="1"/>
</dbReference>
<evidence type="ECO:0000256" key="5">
    <source>
        <dbReference type="ARBA" id="ARBA00022727"/>
    </source>
</evidence>
<evidence type="ECO:0000256" key="6">
    <source>
        <dbReference type="ARBA" id="ARBA00022741"/>
    </source>
</evidence>
<comment type="catalytic activity">
    <reaction evidence="9 11">
        <text>dTMP + ATP = dTDP + ADP</text>
        <dbReference type="Rhea" id="RHEA:13517"/>
        <dbReference type="ChEBI" id="CHEBI:30616"/>
        <dbReference type="ChEBI" id="CHEBI:58369"/>
        <dbReference type="ChEBI" id="CHEBI:63528"/>
        <dbReference type="ChEBI" id="CHEBI:456216"/>
        <dbReference type="EC" id="2.7.4.9"/>
    </reaction>
</comment>